<evidence type="ECO:0000313" key="2">
    <source>
        <dbReference type="Proteomes" id="UP001291309"/>
    </source>
</evidence>
<accession>A0ABU5GY22</accession>
<dbReference type="RefSeq" id="WP_321544805.1">
    <property type="nucleotide sequence ID" value="NZ_JAXIVS010000002.1"/>
</dbReference>
<name>A0ABU5GY22_9BACT</name>
<comment type="caution">
    <text evidence="1">The sequence shown here is derived from an EMBL/GenBank/DDBJ whole genome shotgun (WGS) entry which is preliminary data.</text>
</comment>
<organism evidence="1 2">
    <name type="scientific">Hyalangium rubrum</name>
    <dbReference type="NCBI Taxonomy" id="3103134"/>
    <lineage>
        <taxon>Bacteria</taxon>
        <taxon>Pseudomonadati</taxon>
        <taxon>Myxococcota</taxon>
        <taxon>Myxococcia</taxon>
        <taxon>Myxococcales</taxon>
        <taxon>Cystobacterineae</taxon>
        <taxon>Archangiaceae</taxon>
        <taxon>Hyalangium</taxon>
    </lineage>
</organism>
<dbReference type="Proteomes" id="UP001291309">
    <property type="component" value="Unassembled WGS sequence"/>
</dbReference>
<proteinExistence type="predicted"/>
<sequence>MRLERLSCLTWLAVLVLPWVAAGSALEPLPSKNDNYGESFSFTVDLEDGTFISVGLSITNLGPGSRNGVCRATVVRPGKKPWSPQVKVDSDEWSYDKATNTLKMGPCTLHAGTGTHLSVPLAGGLVNIAFAEAPAPLAPPGSEVVVDNSRYRHEVLLPFTPAKVSLKLPGSDTLLELTGGGYGDHSHSTVAPAKLARHWVRFRALRGEENLLLLAREGFDGGFGPVYLWTSGGTPQALQRFELRRKEDAASKFAGWEANLSGEGELMTLRSTSLLLRNAPVQDLGLLGSLVKPVVGSPVTYVMRAVLERPGQPALPGVMEVTLDEG</sequence>
<dbReference type="EMBL" id="JAXIVS010000002">
    <property type="protein sequence ID" value="MDY7226084.1"/>
    <property type="molecule type" value="Genomic_DNA"/>
</dbReference>
<keyword evidence="2" id="KW-1185">Reference proteome</keyword>
<reference evidence="1 2" key="1">
    <citation type="submission" date="2023-12" db="EMBL/GenBank/DDBJ databases">
        <title>the genome sequence of Hyalangium sp. s54d21.</title>
        <authorList>
            <person name="Zhang X."/>
        </authorList>
    </citation>
    <scope>NUCLEOTIDE SEQUENCE [LARGE SCALE GENOMIC DNA]</scope>
    <source>
        <strain evidence="2">s54d21</strain>
    </source>
</reference>
<gene>
    <name evidence="1" type="ORF">SYV04_06800</name>
</gene>
<evidence type="ECO:0000313" key="1">
    <source>
        <dbReference type="EMBL" id="MDY7226084.1"/>
    </source>
</evidence>
<protein>
    <recommendedName>
        <fullName evidence="3">Lipoprotein</fullName>
    </recommendedName>
</protein>
<evidence type="ECO:0008006" key="3">
    <source>
        <dbReference type="Google" id="ProtNLM"/>
    </source>
</evidence>
<dbReference type="SUPFAM" id="SSF159245">
    <property type="entry name" value="AttH-like"/>
    <property type="match status" value="1"/>
</dbReference>